<accession>K1TVK7</accession>
<feature type="non-terminal residue" evidence="3">
    <location>
        <position position="121"/>
    </location>
</feature>
<name>K1TVK7_9ZZZZ</name>
<dbReference type="PANTHER" id="PTHR30195">
    <property type="entry name" value="TYPE I SITE-SPECIFIC DEOXYRIBONUCLEASE PROTEIN SUBUNIT M AND R"/>
    <property type="match status" value="1"/>
</dbReference>
<dbReference type="InterPro" id="IPR055180">
    <property type="entry name" value="HsdR_RecA-like_helicase_dom_2"/>
</dbReference>
<keyword evidence="1" id="KW-0680">Restriction system</keyword>
<dbReference type="PANTHER" id="PTHR30195:SF15">
    <property type="entry name" value="TYPE I RESTRICTION ENZYME HINDI ENDONUCLEASE SUBUNIT"/>
    <property type="match status" value="1"/>
</dbReference>
<gene>
    <name evidence="3" type="ORF">LEA_07137</name>
</gene>
<dbReference type="Gene3D" id="3.40.50.300">
    <property type="entry name" value="P-loop containing nucleotide triphosphate hydrolases"/>
    <property type="match status" value="1"/>
</dbReference>
<evidence type="ECO:0000313" key="3">
    <source>
        <dbReference type="EMBL" id="EKC71674.1"/>
    </source>
</evidence>
<sequence length="121" mass="13929">MWITGFDVPCLTYLYNDKPLKKHLLIQTISRVNRVYPGKKFGMVIDYIGIRDNMREAIKIYGGDTSVAPTEDDVEQATQVFREELEILKTMFTGYDLKPFLNPNGDPVERYCLLAKAAEYV</sequence>
<proteinExistence type="predicted"/>
<protein>
    <submittedName>
        <fullName evidence="3">Type I site-specific deoxyribonuclease HsdR</fullName>
    </submittedName>
</protein>
<feature type="domain" description="Restriction endonuclease type I HsdR second RecA-like helicase" evidence="2">
    <location>
        <begin position="1"/>
        <end position="47"/>
    </location>
</feature>
<dbReference type="GO" id="GO:0009307">
    <property type="term" value="P:DNA restriction-modification system"/>
    <property type="evidence" value="ECO:0007669"/>
    <property type="project" value="UniProtKB-KW"/>
</dbReference>
<dbReference type="AlphaFoldDB" id="K1TVK7"/>
<reference evidence="3" key="1">
    <citation type="journal article" date="2013" name="Environ. Microbiol.">
        <title>Microbiota from the distal guts of lean and obese adolescents exhibit partial functional redundancy besides clear differences in community structure.</title>
        <authorList>
            <person name="Ferrer M."/>
            <person name="Ruiz A."/>
            <person name="Lanza F."/>
            <person name="Haange S.B."/>
            <person name="Oberbach A."/>
            <person name="Till H."/>
            <person name="Bargiela R."/>
            <person name="Campoy C."/>
            <person name="Segura M.T."/>
            <person name="Richter M."/>
            <person name="von Bergen M."/>
            <person name="Seifert J."/>
            <person name="Suarez A."/>
        </authorList>
    </citation>
    <scope>NUCLEOTIDE SEQUENCE</scope>
</reference>
<dbReference type="Pfam" id="PF22679">
    <property type="entry name" value="T1R_D3-like"/>
    <property type="match status" value="1"/>
</dbReference>
<dbReference type="EMBL" id="AJWY01004690">
    <property type="protein sequence ID" value="EKC71674.1"/>
    <property type="molecule type" value="Genomic_DNA"/>
</dbReference>
<organism evidence="3">
    <name type="scientific">human gut metagenome</name>
    <dbReference type="NCBI Taxonomy" id="408170"/>
    <lineage>
        <taxon>unclassified sequences</taxon>
        <taxon>metagenomes</taxon>
        <taxon>organismal metagenomes</taxon>
    </lineage>
</organism>
<comment type="caution">
    <text evidence="3">The sequence shown here is derived from an EMBL/GenBank/DDBJ whole genome shotgun (WGS) entry which is preliminary data.</text>
</comment>
<dbReference type="InterPro" id="IPR027417">
    <property type="entry name" value="P-loop_NTPase"/>
</dbReference>
<dbReference type="InterPro" id="IPR051268">
    <property type="entry name" value="Type-I_R_enzyme_R_subunit"/>
</dbReference>
<evidence type="ECO:0000259" key="2">
    <source>
        <dbReference type="Pfam" id="PF22679"/>
    </source>
</evidence>
<evidence type="ECO:0000256" key="1">
    <source>
        <dbReference type="ARBA" id="ARBA00022747"/>
    </source>
</evidence>